<keyword evidence="2" id="KW-1185">Reference proteome</keyword>
<sequence>MEAWEKLRKDCDTAVSKVQNGDVNELIDFQIQTRAWVRGVNKEFEQAKMRKKGQFSIS</sequence>
<evidence type="ECO:0000313" key="1">
    <source>
        <dbReference type="EMBL" id="MCI82400.1"/>
    </source>
</evidence>
<dbReference type="Proteomes" id="UP000265520">
    <property type="component" value="Unassembled WGS sequence"/>
</dbReference>
<feature type="non-terminal residue" evidence="1">
    <location>
        <position position="58"/>
    </location>
</feature>
<dbReference type="EMBL" id="LXQA011042375">
    <property type="protein sequence ID" value="MCI82400.1"/>
    <property type="molecule type" value="Genomic_DNA"/>
</dbReference>
<organism evidence="1 2">
    <name type="scientific">Trifolium medium</name>
    <dbReference type="NCBI Taxonomy" id="97028"/>
    <lineage>
        <taxon>Eukaryota</taxon>
        <taxon>Viridiplantae</taxon>
        <taxon>Streptophyta</taxon>
        <taxon>Embryophyta</taxon>
        <taxon>Tracheophyta</taxon>
        <taxon>Spermatophyta</taxon>
        <taxon>Magnoliopsida</taxon>
        <taxon>eudicotyledons</taxon>
        <taxon>Gunneridae</taxon>
        <taxon>Pentapetalae</taxon>
        <taxon>rosids</taxon>
        <taxon>fabids</taxon>
        <taxon>Fabales</taxon>
        <taxon>Fabaceae</taxon>
        <taxon>Papilionoideae</taxon>
        <taxon>50 kb inversion clade</taxon>
        <taxon>NPAAA clade</taxon>
        <taxon>Hologalegina</taxon>
        <taxon>IRL clade</taxon>
        <taxon>Trifolieae</taxon>
        <taxon>Trifolium</taxon>
    </lineage>
</organism>
<accession>A0A392V7G3</accession>
<name>A0A392V7G3_9FABA</name>
<comment type="caution">
    <text evidence="1">The sequence shown here is derived from an EMBL/GenBank/DDBJ whole genome shotgun (WGS) entry which is preliminary data.</text>
</comment>
<proteinExistence type="predicted"/>
<dbReference type="AlphaFoldDB" id="A0A392V7G3"/>
<protein>
    <submittedName>
        <fullName evidence="1">Uncharacterized protein</fullName>
    </submittedName>
</protein>
<reference evidence="1 2" key="1">
    <citation type="journal article" date="2018" name="Front. Plant Sci.">
        <title>Red Clover (Trifolium pratense) and Zigzag Clover (T. medium) - A Picture of Genomic Similarities and Differences.</title>
        <authorList>
            <person name="Dluhosova J."/>
            <person name="Istvanek J."/>
            <person name="Nedelnik J."/>
            <person name="Repkova J."/>
        </authorList>
    </citation>
    <scope>NUCLEOTIDE SEQUENCE [LARGE SCALE GENOMIC DNA]</scope>
    <source>
        <strain evidence="2">cv. 10/8</strain>
        <tissue evidence="1">Leaf</tissue>
    </source>
</reference>
<evidence type="ECO:0000313" key="2">
    <source>
        <dbReference type="Proteomes" id="UP000265520"/>
    </source>
</evidence>